<dbReference type="PROSITE" id="PS00197">
    <property type="entry name" value="2FE2S_FER_1"/>
    <property type="match status" value="1"/>
</dbReference>
<dbReference type="Gene3D" id="3.10.20.30">
    <property type="match status" value="1"/>
</dbReference>
<name>A0A1H4K8Q3_9HYPH</name>
<dbReference type="InterPro" id="IPR001041">
    <property type="entry name" value="2Fe-2S_ferredoxin-type"/>
</dbReference>
<dbReference type="PANTHER" id="PTHR47354">
    <property type="entry name" value="NADH OXIDOREDUCTASE HCR"/>
    <property type="match status" value="1"/>
</dbReference>
<keyword evidence="3" id="KW-0808">Transferase</keyword>
<dbReference type="PRINTS" id="PR00409">
    <property type="entry name" value="PHDIOXRDTASE"/>
</dbReference>
<accession>A0A1H4K8Q3</accession>
<evidence type="ECO:0000313" key="4">
    <source>
        <dbReference type="Proteomes" id="UP000199064"/>
    </source>
</evidence>
<keyword evidence="4" id="KW-1185">Reference proteome</keyword>
<protein>
    <submittedName>
        <fullName evidence="3">Vanillate O-demethylase ferredoxin subunit</fullName>
    </submittedName>
</protein>
<dbReference type="PANTHER" id="PTHR47354:SF2">
    <property type="entry name" value="BLR2392 PROTEIN"/>
    <property type="match status" value="1"/>
</dbReference>
<feature type="domain" description="FAD-binding FR-type" evidence="2">
    <location>
        <begin position="1"/>
        <end position="108"/>
    </location>
</feature>
<dbReference type="InterPro" id="IPR050415">
    <property type="entry name" value="MRET"/>
</dbReference>
<dbReference type="PROSITE" id="PS51384">
    <property type="entry name" value="FAD_FR"/>
    <property type="match status" value="1"/>
</dbReference>
<dbReference type="GO" id="GO:0051537">
    <property type="term" value="F:2 iron, 2 sulfur cluster binding"/>
    <property type="evidence" value="ECO:0007669"/>
    <property type="project" value="InterPro"/>
</dbReference>
<dbReference type="Gene3D" id="3.40.50.80">
    <property type="entry name" value="Nucleotide-binding domain of ferredoxin-NADP reductase (FNR) module"/>
    <property type="match status" value="1"/>
</dbReference>
<dbReference type="InterPro" id="IPR006058">
    <property type="entry name" value="2Fe2S_fd_BS"/>
</dbReference>
<dbReference type="CDD" id="cd00207">
    <property type="entry name" value="fer2"/>
    <property type="match status" value="1"/>
</dbReference>
<dbReference type="EMBL" id="FNSL01000001">
    <property type="protein sequence ID" value="SEB54302.1"/>
    <property type="molecule type" value="Genomic_DNA"/>
</dbReference>
<dbReference type="InterPro" id="IPR036010">
    <property type="entry name" value="2Fe-2S_ferredoxin-like_sf"/>
</dbReference>
<dbReference type="InterPro" id="IPR012675">
    <property type="entry name" value="Beta-grasp_dom_sf"/>
</dbReference>
<feature type="domain" description="2Fe-2S ferredoxin-type" evidence="1">
    <location>
        <begin position="236"/>
        <end position="321"/>
    </location>
</feature>
<evidence type="ECO:0000259" key="2">
    <source>
        <dbReference type="PROSITE" id="PS51384"/>
    </source>
</evidence>
<dbReference type="InterPro" id="IPR001433">
    <property type="entry name" value="OxRdtase_FAD/NAD-bd"/>
</dbReference>
<dbReference type="InterPro" id="IPR017927">
    <property type="entry name" value="FAD-bd_FR_type"/>
</dbReference>
<dbReference type="GO" id="GO:0032259">
    <property type="term" value="P:methylation"/>
    <property type="evidence" value="ECO:0007669"/>
    <property type="project" value="UniProtKB-KW"/>
</dbReference>
<evidence type="ECO:0000259" key="1">
    <source>
        <dbReference type="PROSITE" id="PS51085"/>
    </source>
</evidence>
<proteinExistence type="predicted"/>
<reference evidence="4" key="1">
    <citation type="submission" date="2016-10" db="EMBL/GenBank/DDBJ databases">
        <authorList>
            <person name="Varghese N."/>
            <person name="Submissions S."/>
        </authorList>
    </citation>
    <scope>NUCLEOTIDE SEQUENCE [LARGE SCALE GENOMIC DNA]</scope>
    <source>
        <strain evidence="4">ES.061</strain>
    </source>
</reference>
<dbReference type="Pfam" id="PF00111">
    <property type="entry name" value="Fer2"/>
    <property type="match status" value="1"/>
</dbReference>
<dbReference type="SUPFAM" id="SSF63380">
    <property type="entry name" value="Riboflavin synthase domain-like"/>
    <property type="match status" value="1"/>
</dbReference>
<sequence>MGELKLKVCASEALTPQIRTLELEAADGGTLPGFSAGAHIRVTLPDGSDRHYSLVNASTEAGATDAPATYRLGVRLEEDSKGGSRFMHELKEGDIIETSAPRNDFALVEAQAPVLLIAGGIGVTPLISMAAELKAKDRPFSFHYAGRSRTLLAFIDALEAIETNALTIHCDDEPETCIDLKALIGKAPAEGHIYVCGPRGMIEAVREIAHARGIAKDHVHFELFEAHEAEAGDKPFEVEISSTGQVFTIPPGKSIIEVLEEEGVDLIYDCQRGDCGICQTTVLSGIPDHRDVILTDDERAANDVMQICVSRAKSDRLVLDL</sequence>
<dbReference type="Gene3D" id="2.40.30.10">
    <property type="entry name" value="Translation factors"/>
    <property type="match status" value="1"/>
</dbReference>
<dbReference type="GO" id="GO:0008168">
    <property type="term" value="F:methyltransferase activity"/>
    <property type="evidence" value="ECO:0007669"/>
    <property type="project" value="UniProtKB-KW"/>
</dbReference>
<dbReference type="Proteomes" id="UP000199064">
    <property type="component" value="Unassembled WGS sequence"/>
</dbReference>
<dbReference type="SUPFAM" id="SSF54292">
    <property type="entry name" value="2Fe-2S ferredoxin-like"/>
    <property type="match status" value="1"/>
</dbReference>
<evidence type="ECO:0000313" key="3">
    <source>
        <dbReference type="EMBL" id="SEB54302.1"/>
    </source>
</evidence>
<dbReference type="Pfam" id="PF00175">
    <property type="entry name" value="NAD_binding_1"/>
    <property type="match status" value="1"/>
</dbReference>
<dbReference type="CDD" id="cd06185">
    <property type="entry name" value="PDR_like"/>
    <property type="match status" value="1"/>
</dbReference>
<keyword evidence="3" id="KW-0489">Methyltransferase</keyword>
<dbReference type="GO" id="GO:0016491">
    <property type="term" value="F:oxidoreductase activity"/>
    <property type="evidence" value="ECO:0007669"/>
    <property type="project" value="InterPro"/>
</dbReference>
<gene>
    <name evidence="3" type="ORF">SAMN05216452_2014</name>
</gene>
<dbReference type="PROSITE" id="PS51085">
    <property type="entry name" value="2FE2S_FER_2"/>
    <property type="match status" value="1"/>
</dbReference>
<dbReference type="InterPro" id="IPR039261">
    <property type="entry name" value="FNR_nucleotide-bd"/>
</dbReference>
<dbReference type="SUPFAM" id="SSF52343">
    <property type="entry name" value="Ferredoxin reductase-like, C-terminal NADP-linked domain"/>
    <property type="match status" value="1"/>
</dbReference>
<dbReference type="RefSeq" id="WP_090329949.1">
    <property type="nucleotide sequence ID" value="NZ_FNSL01000001.1"/>
</dbReference>
<dbReference type="AlphaFoldDB" id="A0A1H4K8Q3"/>
<organism evidence="3 4">
    <name type="scientific">Nitratireductor aquibiodomus</name>
    <dbReference type="NCBI Taxonomy" id="204799"/>
    <lineage>
        <taxon>Bacteria</taxon>
        <taxon>Pseudomonadati</taxon>
        <taxon>Pseudomonadota</taxon>
        <taxon>Alphaproteobacteria</taxon>
        <taxon>Hyphomicrobiales</taxon>
        <taxon>Phyllobacteriaceae</taxon>
        <taxon>Nitratireductor</taxon>
    </lineage>
</organism>
<dbReference type="InterPro" id="IPR017938">
    <property type="entry name" value="Riboflavin_synthase-like_b-brl"/>
</dbReference>